<dbReference type="GO" id="GO:0016301">
    <property type="term" value="F:kinase activity"/>
    <property type="evidence" value="ECO:0007669"/>
    <property type="project" value="UniProtKB-KW"/>
</dbReference>
<dbReference type="CDD" id="cd00082">
    <property type="entry name" value="HisKA"/>
    <property type="match status" value="1"/>
</dbReference>
<evidence type="ECO:0000256" key="12">
    <source>
        <dbReference type="ARBA" id="ARBA00023136"/>
    </source>
</evidence>
<name>A0ABM7FQF9_9STAP</name>
<reference evidence="15 16" key="1">
    <citation type="submission" date="2018-05" db="EMBL/GenBank/DDBJ databases">
        <title>Complete genome sequencing of three human clinical isolates of Staphylococcus caprae reveals virulence factors similar to those of S. epidermidis and S. capitis.</title>
        <authorList>
            <person name="Watanabe S."/>
            <person name="Cui L."/>
        </authorList>
    </citation>
    <scope>NUCLEOTIDE SEQUENCE [LARGE SCALE GENOMIC DNA]</scope>
    <source>
        <strain evidence="15 16">JMUB590</strain>
    </source>
</reference>
<keyword evidence="7" id="KW-0547">Nucleotide-binding</keyword>
<comment type="subcellular location">
    <subcellularLocation>
        <location evidence="2">Membrane</location>
        <topology evidence="2">Multi-pass membrane protein</topology>
    </subcellularLocation>
</comment>
<evidence type="ECO:0000256" key="13">
    <source>
        <dbReference type="SAM" id="Coils"/>
    </source>
</evidence>
<dbReference type="PROSITE" id="PS50109">
    <property type="entry name" value="HIS_KIN"/>
    <property type="match status" value="1"/>
</dbReference>
<organism evidence="15 16">
    <name type="scientific">Staphylococcus caprae</name>
    <dbReference type="NCBI Taxonomy" id="29380"/>
    <lineage>
        <taxon>Bacteria</taxon>
        <taxon>Bacillati</taxon>
        <taxon>Bacillota</taxon>
        <taxon>Bacilli</taxon>
        <taxon>Bacillales</taxon>
        <taxon>Staphylococcaceae</taxon>
        <taxon>Staphylococcus</taxon>
    </lineage>
</organism>
<keyword evidence="8 15" id="KW-0418">Kinase</keyword>
<keyword evidence="16" id="KW-1185">Reference proteome</keyword>
<dbReference type="SUPFAM" id="SSF47384">
    <property type="entry name" value="Homodimeric domain of signal transducing histidine kinase"/>
    <property type="match status" value="1"/>
</dbReference>
<dbReference type="InterPro" id="IPR050398">
    <property type="entry name" value="HssS/ArlS-like"/>
</dbReference>
<dbReference type="PANTHER" id="PTHR45528">
    <property type="entry name" value="SENSOR HISTIDINE KINASE CPXA"/>
    <property type="match status" value="1"/>
</dbReference>
<dbReference type="SUPFAM" id="SSF55874">
    <property type="entry name" value="ATPase domain of HSP90 chaperone/DNA topoisomerase II/histidine kinase"/>
    <property type="match status" value="1"/>
</dbReference>
<keyword evidence="9" id="KW-0067">ATP-binding</keyword>
<evidence type="ECO:0000256" key="2">
    <source>
        <dbReference type="ARBA" id="ARBA00004141"/>
    </source>
</evidence>
<evidence type="ECO:0000256" key="1">
    <source>
        <dbReference type="ARBA" id="ARBA00000085"/>
    </source>
</evidence>
<evidence type="ECO:0000256" key="6">
    <source>
        <dbReference type="ARBA" id="ARBA00022692"/>
    </source>
</evidence>
<keyword evidence="10" id="KW-1133">Transmembrane helix</keyword>
<dbReference type="Pfam" id="PF02518">
    <property type="entry name" value="HATPase_c"/>
    <property type="match status" value="1"/>
</dbReference>
<protein>
    <recommendedName>
        <fullName evidence="3">histidine kinase</fullName>
        <ecNumber evidence="3">2.7.13.3</ecNumber>
    </recommendedName>
</protein>
<dbReference type="InterPro" id="IPR003661">
    <property type="entry name" value="HisK_dim/P_dom"/>
</dbReference>
<keyword evidence="12" id="KW-0472">Membrane</keyword>
<dbReference type="CDD" id="cd00075">
    <property type="entry name" value="HATPase"/>
    <property type="match status" value="1"/>
</dbReference>
<evidence type="ECO:0000256" key="7">
    <source>
        <dbReference type="ARBA" id="ARBA00022741"/>
    </source>
</evidence>
<keyword evidence="6" id="KW-0812">Transmembrane</keyword>
<keyword evidence="5" id="KW-0808">Transferase</keyword>
<dbReference type="EMBL" id="AP018586">
    <property type="protein sequence ID" value="BBD91258.1"/>
    <property type="molecule type" value="Genomic_DNA"/>
</dbReference>
<evidence type="ECO:0000256" key="3">
    <source>
        <dbReference type="ARBA" id="ARBA00012438"/>
    </source>
</evidence>
<feature type="domain" description="Histidine kinase" evidence="14">
    <location>
        <begin position="89"/>
        <end position="300"/>
    </location>
</feature>
<dbReference type="InterPro" id="IPR036890">
    <property type="entry name" value="HATPase_C_sf"/>
</dbReference>
<keyword evidence="13" id="KW-0175">Coiled coil</keyword>
<evidence type="ECO:0000313" key="15">
    <source>
        <dbReference type="EMBL" id="BBD91258.1"/>
    </source>
</evidence>
<proteinExistence type="predicted"/>
<dbReference type="InterPro" id="IPR003594">
    <property type="entry name" value="HATPase_dom"/>
</dbReference>
<keyword evidence="4" id="KW-0597">Phosphoprotein</keyword>
<dbReference type="RefSeq" id="WP_002444822.1">
    <property type="nucleotide sequence ID" value="NZ_AP018585.1"/>
</dbReference>
<dbReference type="PANTHER" id="PTHR45528:SF8">
    <property type="entry name" value="HISTIDINE KINASE"/>
    <property type="match status" value="1"/>
</dbReference>
<dbReference type="EC" id="2.7.13.3" evidence="3"/>
<evidence type="ECO:0000256" key="9">
    <source>
        <dbReference type="ARBA" id="ARBA00022840"/>
    </source>
</evidence>
<comment type="catalytic activity">
    <reaction evidence="1">
        <text>ATP + protein L-histidine = ADP + protein N-phospho-L-histidine.</text>
        <dbReference type="EC" id="2.7.13.3"/>
    </reaction>
</comment>
<dbReference type="Gene3D" id="1.10.287.130">
    <property type="match status" value="1"/>
</dbReference>
<sequence length="305" mass="35696">MLVVIIILTILLIIMSYKYLLLRYDILKITKQLDDLSNELSSNQYIRTETQTYITKKMNTSLNRILDEIKNERKNHKKKELMLNQEITNISHDLRTPLTAIKGYADILGEANDKNEMKDYVKVISSKASTLITTVDLFHEITRLNSFDYKIKIEELSIDQLIKDNFLPYFKEFEKKGIEVFFSERKVSNILADKSAVERIVNNLIQNILRYGKSVVDIDFSENEEEVFIYLSNDTEENLKSGKQKILFERTHTNDNSRFKGKTGLGLYIVKRLVERQNGNVQAFYKNSTFIVQIKLKKVVENKKE</sequence>
<feature type="coiled-coil region" evidence="13">
    <location>
        <begin position="59"/>
        <end position="86"/>
    </location>
</feature>
<accession>A0ABM7FQF9</accession>
<evidence type="ECO:0000256" key="8">
    <source>
        <dbReference type="ARBA" id="ARBA00022777"/>
    </source>
</evidence>
<evidence type="ECO:0000256" key="4">
    <source>
        <dbReference type="ARBA" id="ARBA00022553"/>
    </source>
</evidence>
<dbReference type="Proteomes" id="UP000274772">
    <property type="component" value="Chromosome"/>
</dbReference>
<evidence type="ECO:0000313" key="16">
    <source>
        <dbReference type="Proteomes" id="UP000274772"/>
    </source>
</evidence>
<gene>
    <name evidence="15" type="ORF">JMUB590_0148</name>
</gene>
<dbReference type="Pfam" id="PF00512">
    <property type="entry name" value="HisKA"/>
    <property type="match status" value="1"/>
</dbReference>
<keyword evidence="11" id="KW-0902">Two-component regulatory system</keyword>
<evidence type="ECO:0000256" key="10">
    <source>
        <dbReference type="ARBA" id="ARBA00022989"/>
    </source>
</evidence>
<dbReference type="InterPro" id="IPR005467">
    <property type="entry name" value="His_kinase_dom"/>
</dbReference>
<dbReference type="SMART" id="SM00387">
    <property type="entry name" value="HATPase_c"/>
    <property type="match status" value="1"/>
</dbReference>
<evidence type="ECO:0000259" key="14">
    <source>
        <dbReference type="PROSITE" id="PS50109"/>
    </source>
</evidence>
<dbReference type="SMART" id="SM00388">
    <property type="entry name" value="HisKA"/>
    <property type="match status" value="1"/>
</dbReference>
<dbReference type="InterPro" id="IPR036097">
    <property type="entry name" value="HisK_dim/P_sf"/>
</dbReference>
<evidence type="ECO:0000256" key="11">
    <source>
        <dbReference type="ARBA" id="ARBA00023012"/>
    </source>
</evidence>
<dbReference type="Gene3D" id="3.30.565.10">
    <property type="entry name" value="Histidine kinase-like ATPase, C-terminal domain"/>
    <property type="match status" value="1"/>
</dbReference>
<evidence type="ECO:0000256" key="5">
    <source>
        <dbReference type="ARBA" id="ARBA00022679"/>
    </source>
</evidence>